<organism evidence="2 3">
    <name type="scientific">Actinoplanes digitatis</name>
    <dbReference type="NCBI Taxonomy" id="1868"/>
    <lineage>
        <taxon>Bacteria</taxon>
        <taxon>Bacillati</taxon>
        <taxon>Actinomycetota</taxon>
        <taxon>Actinomycetes</taxon>
        <taxon>Micromonosporales</taxon>
        <taxon>Micromonosporaceae</taxon>
        <taxon>Actinoplanes</taxon>
    </lineage>
</organism>
<gene>
    <name evidence="2" type="ORF">BJ971_000163</name>
</gene>
<keyword evidence="1" id="KW-0812">Transmembrane</keyword>
<dbReference type="RefSeq" id="WP_184988492.1">
    <property type="nucleotide sequence ID" value="NZ_BOMK01000055.1"/>
</dbReference>
<evidence type="ECO:0000313" key="2">
    <source>
        <dbReference type="EMBL" id="MBB4759607.1"/>
    </source>
</evidence>
<evidence type="ECO:0000256" key="1">
    <source>
        <dbReference type="SAM" id="Phobius"/>
    </source>
</evidence>
<comment type="caution">
    <text evidence="2">The sequence shown here is derived from an EMBL/GenBank/DDBJ whole genome shotgun (WGS) entry which is preliminary data.</text>
</comment>
<dbReference type="AlphaFoldDB" id="A0A7W7MME8"/>
<dbReference type="Proteomes" id="UP000578112">
    <property type="component" value="Unassembled WGS sequence"/>
</dbReference>
<accession>A0A7W7MME8</accession>
<keyword evidence="1" id="KW-0472">Membrane</keyword>
<protein>
    <submittedName>
        <fullName evidence="2">Uncharacterized protein</fullName>
    </submittedName>
</protein>
<feature type="transmembrane region" description="Helical" evidence="1">
    <location>
        <begin position="21"/>
        <end position="41"/>
    </location>
</feature>
<evidence type="ECO:0000313" key="3">
    <source>
        <dbReference type="Proteomes" id="UP000578112"/>
    </source>
</evidence>
<name>A0A7W7MME8_9ACTN</name>
<proteinExistence type="predicted"/>
<keyword evidence="1" id="KW-1133">Transmembrane helix</keyword>
<dbReference type="EMBL" id="JACHNH010000001">
    <property type="protein sequence ID" value="MBB4759607.1"/>
    <property type="molecule type" value="Genomic_DNA"/>
</dbReference>
<reference evidence="2 3" key="1">
    <citation type="submission" date="2020-08" db="EMBL/GenBank/DDBJ databases">
        <title>Sequencing the genomes of 1000 actinobacteria strains.</title>
        <authorList>
            <person name="Klenk H.-P."/>
        </authorList>
    </citation>
    <scope>NUCLEOTIDE SEQUENCE [LARGE SCALE GENOMIC DNA]</scope>
    <source>
        <strain evidence="2 3">DSM 43149</strain>
    </source>
</reference>
<keyword evidence="3" id="KW-1185">Reference proteome</keyword>
<sequence>MSQPPGYQYPPPPAAERPKRRWWLTAIVVAWALALAGFGVWSVRHDPPTVAEQRDIAEALPVLQRATGAVFAAADAPDRVVTLGPVEFDKGCALTPVWAGVEAGRDITVRVRPGEAPAALEAIAGAMPEEYDAAVRRNAARTRYALRADAGEFVGVDATAGADATVLTLRVSTGCRPQAPGVDLAPSPPAAVETPPAFGAALGALGAGGAGVTASEVACPGGGTARTVTADGLTAPADLGRALRVVTGGTAVVQADPHVLAYRDGAVSVVVSDSDGKARVTATTGCR</sequence>